<keyword evidence="5 7" id="KW-1133">Transmembrane helix</keyword>
<dbReference type="Gene3D" id="3.40.50.300">
    <property type="entry name" value="P-loop containing nucleotide triphosphate hydrolases"/>
    <property type="match status" value="1"/>
</dbReference>
<evidence type="ECO:0000256" key="5">
    <source>
        <dbReference type="ARBA" id="ARBA00022989"/>
    </source>
</evidence>
<evidence type="ECO:0000259" key="8">
    <source>
        <dbReference type="PROSITE" id="PS50893"/>
    </source>
</evidence>
<organism evidence="10 11">
    <name type="scientific">Legionella tucsonensis</name>
    <dbReference type="NCBI Taxonomy" id="40335"/>
    <lineage>
        <taxon>Bacteria</taxon>
        <taxon>Pseudomonadati</taxon>
        <taxon>Pseudomonadota</taxon>
        <taxon>Gammaproteobacteria</taxon>
        <taxon>Legionellales</taxon>
        <taxon>Legionellaceae</taxon>
        <taxon>Legionella</taxon>
    </lineage>
</organism>
<reference evidence="10 11" key="1">
    <citation type="submission" date="2015-11" db="EMBL/GenBank/DDBJ databases">
        <title>Genomic analysis of 38 Legionella species identifies large and diverse effector repertoires.</title>
        <authorList>
            <person name="Burstein D."/>
            <person name="Amaro F."/>
            <person name="Zusman T."/>
            <person name="Lifshitz Z."/>
            <person name="Cohen O."/>
            <person name="Gilbert J.A."/>
            <person name="Pupko T."/>
            <person name="Shuman H.A."/>
            <person name="Segal G."/>
        </authorList>
    </citation>
    <scope>NUCLEOTIDE SEQUENCE [LARGE SCALE GENOMIC DNA]</scope>
    <source>
        <strain evidence="10 11">ATCC 49180</strain>
    </source>
</reference>
<dbReference type="InterPro" id="IPR011527">
    <property type="entry name" value="ABC1_TM_dom"/>
</dbReference>
<dbReference type="InterPro" id="IPR003439">
    <property type="entry name" value="ABC_transporter-like_ATP-bd"/>
</dbReference>
<dbReference type="Pfam" id="PF00664">
    <property type="entry name" value="ABC_membrane"/>
    <property type="match status" value="1"/>
</dbReference>
<evidence type="ECO:0000313" key="11">
    <source>
        <dbReference type="Proteomes" id="UP000054693"/>
    </source>
</evidence>
<feature type="transmembrane region" description="Helical" evidence="7">
    <location>
        <begin position="336"/>
        <end position="361"/>
    </location>
</feature>
<dbReference type="SMART" id="SM00382">
    <property type="entry name" value="AAA"/>
    <property type="match status" value="1"/>
</dbReference>
<evidence type="ECO:0000256" key="3">
    <source>
        <dbReference type="ARBA" id="ARBA00022741"/>
    </source>
</evidence>
<evidence type="ECO:0000256" key="7">
    <source>
        <dbReference type="SAM" id="Phobius"/>
    </source>
</evidence>
<protein>
    <submittedName>
        <fullName evidence="10">Multidrug ABC transporter ATPase/permease</fullName>
    </submittedName>
</protein>
<dbReference type="AlphaFoldDB" id="A0A0W0ZVD5"/>
<evidence type="ECO:0000259" key="9">
    <source>
        <dbReference type="PROSITE" id="PS50929"/>
    </source>
</evidence>
<keyword evidence="4" id="KW-0067">ATP-binding</keyword>
<dbReference type="GO" id="GO:0005886">
    <property type="term" value="C:plasma membrane"/>
    <property type="evidence" value="ECO:0007669"/>
    <property type="project" value="UniProtKB-SubCell"/>
</dbReference>
<dbReference type="PATRIC" id="fig|40335.7.peg.988"/>
<dbReference type="FunFam" id="3.40.50.300:FF:000218">
    <property type="entry name" value="Multidrug ABC transporter ATP-binding protein"/>
    <property type="match status" value="1"/>
</dbReference>
<keyword evidence="2 7" id="KW-0812">Transmembrane</keyword>
<dbReference type="PROSITE" id="PS50929">
    <property type="entry name" value="ABC_TM1F"/>
    <property type="match status" value="1"/>
</dbReference>
<feature type="transmembrane region" description="Helical" evidence="7">
    <location>
        <begin position="201"/>
        <end position="234"/>
    </location>
</feature>
<feature type="domain" description="ABC transmembrane type-1" evidence="9">
    <location>
        <begin position="156"/>
        <end position="362"/>
    </location>
</feature>
<dbReference type="InterPro" id="IPR039421">
    <property type="entry name" value="Type_1_exporter"/>
</dbReference>
<dbReference type="GO" id="GO:0016887">
    <property type="term" value="F:ATP hydrolysis activity"/>
    <property type="evidence" value="ECO:0007669"/>
    <property type="project" value="InterPro"/>
</dbReference>
<evidence type="ECO:0000256" key="6">
    <source>
        <dbReference type="ARBA" id="ARBA00023136"/>
    </source>
</evidence>
<proteinExistence type="predicted"/>
<dbReference type="PANTHER" id="PTHR24221">
    <property type="entry name" value="ATP-BINDING CASSETTE SUB-FAMILY B"/>
    <property type="match status" value="1"/>
</dbReference>
<dbReference type="InterPro" id="IPR027417">
    <property type="entry name" value="P-loop_NTPase"/>
</dbReference>
<dbReference type="Pfam" id="PF00005">
    <property type="entry name" value="ABC_tran"/>
    <property type="match status" value="1"/>
</dbReference>
<feature type="transmembrane region" description="Helical" evidence="7">
    <location>
        <begin position="254"/>
        <end position="272"/>
    </location>
</feature>
<dbReference type="Proteomes" id="UP000054693">
    <property type="component" value="Unassembled WGS sequence"/>
</dbReference>
<feature type="domain" description="ABC transporter" evidence="8">
    <location>
        <begin position="396"/>
        <end position="632"/>
    </location>
</feature>
<keyword evidence="6 7" id="KW-0472">Membrane</keyword>
<dbReference type="InterPro" id="IPR036640">
    <property type="entry name" value="ABC1_TM_sf"/>
</dbReference>
<comment type="subcellular location">
    <subcellularLocation>
        <location evidence="1">Cell membrane</location>
        <topology evidence="1">Multi-pass membrane protein</topology>
    </subcellularLocation>
</comment>
<dbReference type="SUPFAM" id="SSF52540">
    <property type="entry name" value="P-loop containing nucleoside triphosphate hydrolases"/>
    <property type="match status" value="1"/>
</dbReference>
<dbReference type="InterPro" id="IPR003593">
    <property type="entry name" value="AAA+_ATPase"/>
</dbReference>
<dbReference type="EMBL" id="LNZA01000001">
    <property type="protein sequence ID" value="KTD73089.1"/>
    <property type="molecule type" value="Genomic_DNA"/>
</dbReference>
<dbReference type="STRING" id="40335.Ltuc_0936"/>
<keyword evidence="3" id="KW-0547">Nucleotide-binding</keyword>
<dbReference type="PANTHER" id="PTHR24221:SF654">
    <property type="entry name" value="ATP-BINDING CASSETTE SUB-FAMILY B MEMBER 6"/>
    <property type="match status" value="1"/>
</dbReference>
<comment type="caution">
    <text evidence="10">The sequence shown here is derived from an EMBL/GenBank/DDBJ whole genome shotgun (WGS) entry which is preliminary data.</text>
</comment>
<dbReference type="InterPro" id="IPR017871">
    <property type="entry name" value="ABC_transporter-like_CS"/>
</dbReference>
<dbReference type="GO" id="GO:0005524">
    <property type="term" value="F:ATP binding"/>
    <property type="evidence" value="ECO:0007669"/>
    <property type="project" value="UniProtKB-KW"/>
</dbReference>
<accession>A0A0W0ZVD5</accession>
<sequence length="640" mass="73862">MVVNVRFSFFNFHGKWVNYKHFLALLWYTSLTFYFDQYDVMNTSDLKYPFPSVWNFLWQVIKPYRWWYVLMLQAPVFTAFYIFANNYSFKLLVDAFSSETITSYQPLVFPIVLFIIAQIVLDVVWRISDFAEWKAEPYARQRLLSSAYNYVQHHSYNYVQHHSYNYFQNTPSGTVISKLKGLLDGYDSVFSNIHHIVGKHFCVVAVSVFVLLVVNFSVFCFMLAWCVLVMTIMLPMAIKLNQLSNNMAESKHQVIGSFSDNITNIFSLFYFAKRRAEHRRVNELMSDDFVPSQIALYRYDFKFNMIGSVLYWFMLIVVFIFMIYLRTHGKISTGDFLFVMLTAITISFDLWTLMSSLCTFLKEMGDFKSSFSILSIPHEEVDIPHAQEYRITKGKIEFQKLSFTYNAGTFVFKNLNLLIKPGERIGLVGHSGAGKSTLVSLLLKNFRPTEGKILIDDKPILEITADSLRQQIALIPQDIMLFHRSIGENIGYAKENATLQEIKRAAAMANIDEFIESLPEKYNTLVGERGVKLSGGQRQRIAIARAFLKNTSIVILDEATSSLDTLSEQEIQQSINAMLEQNNATVIAIAHRLSTIRHMDRIVVMEGGMIIEEGTFNELVNNEHSHFKMLWDSQVNGMVL</sequence>
<name>A0A0W0ZVD5_9GAMM</name>
<dbReference type="GO" id="GO:0140359">
    <property type="term" value="F:ABC-type transporter activity"/>
    <property type="evidence" value="ECO:0007669"/>
    <property type="project" value="InterPro"/>
</dbReference>
<evidence type="ECO:0000256" key="2">
    <source>
        <dbReference type="ARBA" id="ARBA00022692"/>
    </source>
</evidence>
<dbReference type="PROSITE" id="PS50893">
    <property type="entry name" value="ABC_TRANSPORTER_2"/>
    <property type="match status" value="1"/>
</dbReference>
<gene>
    <name evidence="10" type="primary">mdlB</name>
    <name evidence="10" type="ORF">Ltuc_0936</name>
</gene>
<feature type="transmembrane region" description="Helical" evidence="7">
    <location>
        <begin position="303"/>
        <end position="324"/>
    </location>
</feature>
<evidence type="ECO:0000313" key="10">
    <source>
        <dbReference type="EMBL" id="KTD73089.1"/>
    </source>
</evidence>
<dbReference type="GO" id="GO:0034040">
    <property type="term" value="F:ATPase-coupled lipid transmembrane transporter activity"/>
    <property type="evidence" value="ECO:0007669"/>
    <property type="project" value="TreeGrafter"/>
</dbReference>
<dbReference type="PROSITE" id="PS00211">
    <property type="entry name" value="ABC_TRANSPORTER_1"/>
    <property type="match status" value="1"/>
</dbReference>
<dbReference type="Gene3D" id="1.20.1560.10">
    <property type="entry name" value="ABC transporter type 1, transmembrane domain"/>
    <property type="match status" value="1"/>
</dbReference>
<keyword evidence="11" id="KW-1185">Reference proteome</keyword>
<feature type="transmembrane region" description="Helical" evidence="7">
    <location>
        <begin position="104"/>
        <end position="125"/>
    </location>
</feature>
<feature type="transmembrane region" description="Helical" evidence="7">
    <location>
        <begin position="66"/>
        <end position="84"/>
    </location>
</feature>
<evidence type="ECO:0000256" key="1">
    <source>
        <dbReference type="ARBA" id="ARBA00004651"/>
    </source>
</evidence>
<evidence type="ECO:0000256" key="4">
    <source>
        <dbReference type="ARBA" id="ARBA00022840"/>
    </source>
</evidence>
<dbReference type="SUPFAM" id="SSF90123">
    <property type="entry name" value="ABC transporter transmembrane region"/>
    <property type="match status" value="1"/>
</dbReference>